<dbReference type="SUPFAM" id="SSF52540">
    <property type="entry name" value="P-loop containing nucleoside triphosphate hydrolases"/>
    <property type="match status" value="1"/>
</dbReference>
<dbReference type="RefSeq" id="WP_055277841.1">
    <property type="nucleotide sequence ID" value="NZ_CYZV01000050.1"/>
</dbReference>
<accession>A0A174HWI2</accession>
<evidence type="ECO:0000313" key="2">
    <source>
        <dbReference type="Proteomes" id="UP000095558"/>
    </source>
</evidence>
<reference evidence="1 2" key="1">
    <citation type="submission" date="2015-09" db="EMBL/GenBank/DDBJ databases">
        <authorList>
            <consortium name="Pathogen Informatics"/>
        </authorList>
    </citation>
    <scope>NUCLEOTIDE SEQUENCE [LARGE SCALE GENOMIC DNA]</scope>
    <source>
        <strain evidence="1 2">2789STDY5834855</strain>
    </source>
</reference>
<sequence length="472" mass="53398">MIDKFLLPDRYEGLENCIDINDIPKIIIPVQLGIDKVEELYEEMFSSGRGSFLILKGSSGCGKTTFLKTLNIFLENIEIETITNNMDLVSSINNLSHSSKDMRIVIIEGRESIIDYSNIEINTAIHTINRFIRSADGSRTLIVWPCNNNDIVEILVDTSKTIGGTSLLGLEDTYFEFSGPEKDEYVKIAKQTIELLNKGKTLLDFGIDDKEAERLKEEVSTIGEYLKKVNKIIRENKKIVKQLTKKENCKMWVVVLAANEPSKDVEALTKGEFLDADIQRLMVSTNANIVEDLKKYPQHIGLLANYLDCKIIYIPIVTALAIVRTYADENLVEIMKKRSMSVNKDKDIKIRILNTELVRMIKLDSKLKGIGGKTGSNSIKAFEKLTDIASSNDRILNNTFGKALMDIGIIDEFKLEENFGNGLTRRTDLVCKIGAETLRLEFMWRKKTSKAEISNYTLTKIYNYGKALGFLE</sequence>
<dbReference type="EMBL" id="CYZV01000050">
    <property type="protein sequence ID" value="CUO77205.1"/>
    <property type="molecule type" value="Genomic_DNA"/>
</dbReference>
<dbReference type="AlphaFoldDB" id="A0A174HWI2"/>
<dbReference type="InterPro" id="IPR027417">
    <property type="entry name" value="P-loop_NTPase"/>
</dbReference>
<gene>
    <name evidence="1" type="ORF">ERS852470_03323</name>
</gene>
<protein>
    <submittedName>
        <fullName evidence="1">DNA-methyltransferase</fullName>
    </submittedName>
</protein>
<organism evidence="1 2">
    <name type="scientific">Clostridium disporicum</name>
    <dbReference type="NCBI Taxonomy" id="84024"/>
    <lineage>
        <taxon>Bacteria</taxon>
        <taxon>Bacillati</taxon>
        <taxon>Bacillota</taxon>
        <taxon>Clostridia</taxon>
        <taxon>Eubacteriales</taxon>
        <taxon>Clostridiaceae</taxon>
        <taxon>Clostridium</taxon>
    </lineage>
</organism>
<keyword evidence="1" id="KW-0489">Methyltransferase</keyword>
<dbReference type="GO" id="GO:0032259">
    <property type="term" value="P:methylation"/>
    <property type="evidence" value="ECO:0007669"/>
    <property type="project" value="UniProtKB-KW"/>
</dbReference>
<proteinExistence type="predicted"/>
<dbReference type="GO" id="GO:0008168">
    <property type="term" value="F:methyltransferase activity"/>
    <property type="evidence" value="ECO:0007669"/>
    <property type="project" value="UniProtKB-KW"/>
</dbReference>
<keyword evidence="1" id="KW-0808">Transferase</keyword>
<evidence type="ECO:0000313" key="1">
    <source>
        <dbReference type="EMBL" id="CUO77205.1"/>
    </source>
</evidence>
<name>A0A174HWI2_9CLOT</name>
<dbReference type="Proteomes" id="UP000095558">
    <property type="component" value="Unassembled WGS sequence"/>
</dbReference>